<reference evidence="1" key="1">
    <citation type="submission" date="2014-11" db="EMBL/GenBank/DDBJ databases">
        <authorList>
            <person name="Amaro Gonzalez C."/>
        </authorList>
    </citation>
    <scope>NUCLEOTIDE SEQUENCE</scope>
</reference>
<accession>A0A0E9XH23</accession>
<dbReference type="EMBL" id="GBXM01006628">
    <property type="protein sequence ID" value="JAI01950.1"/>
    <property type="molecule type" value="Transcribed_RNA"/>
</dbReference>
<reference evidence="1" key="2">
    <citation type="journal article" date="2015" name="Fish Shellfish Immunol.">
        <title>Early steps in the European eel (Anguilla anguilla)-Vibrio vulnificus interaction in the gills: Role of the RtxA13 toxin.</title>
        <authorList>
            <person name="Callol A."/>
            <person name="Pajuelo D."/>
            <person name="Ebbesson L."/>
            <person name="Teles M."/>
            <person name="MacKenzie S."/>
            <person name="Amaro C."/>
        </authorList>
    </citation>
    <scope>NUCLEOTIDE SEQUENCE</scope>
</reference>
<protein>
    <submittedName>
        <fullName evidence="1">Uncharacterized protein</fullName>
    </submittedName>
</protein>
<sequence length="57" mass="6889">MWYEVVHINLHEQCYSLECFKSGIENNHVYIFNLYTSRSSTLHVTVPLQLYVNLYFM</sequence>
<dbReference type="AlphaFoldDB" id="A0A0E9XH23"/>
<evidence type="ECO:0000313" key="1">
    <source>
        <dbReference type="EMBL" id="JAI01950.1"/>
    </source>
</evidence>
<proteinExistence type="predicted"/>
<organism evidence="1">
    <name type="scientific">Anguilla anguilla</name>
    <name type="common">European freshwater eel</name>
    <name type="synonym">Muraena anguilla</name>
    <dbReference type="NCBI Taxonomy" id="7936"/>
    <lineage>
        <taxon>Eukaryota</taxon>
        <taxon>Metazoa</taxon>
        <taxon>Chordata</taxon>
        <taxon>Craniata</taxon>
        <taxon>Vertebrata</taxon>
        <taxon>Euteleostomi</taxon>
        <taxon>Actinopterygii</taxon>
        <taxon>Neopterygii</taxon>
        <taxon>Teleostei</taxon>
        <taxon>Anguilliformes</taxon>
        <taxon>Anguillidae</taxon>
        <taxon>Anguilla</taxon>
    </lineage>
</organism>
<name>A0A0E9XH23_ANGAN</name>